<accession>A0A1I7WWG7</accession>
<dbReference type="PROSITE" id="PS00107">
    <property type="entry name" value="PROTEIN_KINASE_ATP"/>
    <property type="match status" value="1"/>
</dbReference>
<keyword evidence="7" id="KW-0812">Transmembrane</keyword>
<dbReference type="Proteomes" id="UP000095283">
    <property type="component" value="Unplaced"/>
</dbReference>
<sequence length="196" mass="22009">MSTSGRPRLADFSNKKEIGRGGFGVVYEATRTINERKEQVALKRISSRAPLDRIRGEIQAIRLLKHRNIVKVISILMVIYIIYIYTYIYETSNILRQVISAVRYMHRQGVLHRDLSTGNILIYKITSEVAINVKLCDFGLATNLRQGETACTVVGTPGYIAPQVLEQRYDQAADVYSLGGVLFTMLTGNDPPRTNG</sequence>
<dbReference type="PANTHER" id="PTHR24345">
    <property type="entry name" value="SERINE/THREONINE-PROTEIN KINASE PLK"/>
    <property type="match status" value="1"/>
</dbReference>
<dbReference type="InterPro" id="IPR011009">
    <property type="entry name" value="Kinase-like_dom_sf"/>
</dbReference>
<dbReference type="AlphaFoldDB" id="A0A1I7WWG7"/>
<reference evidence="10" key="1">
    <citation type="submission" date="2016-11" db="UniProtKB">
        <authorList>
            <consortium name="WormBaseParasite"/>
        </authorList>
    </citation>
    <scope>IDENTIFICATION</scope>
</reference>
<evidence type="ECO:0000313" key="9">
    <source>
        <dbReference type="Proteomes" id="UP000095283"/>
    </source>
</evidence>
<dbReference type="Gene3D" id="3.30.200.20">
    <property type="entry name" value="Phosphorylase Kinase, domain 1"/>
    <property type="match status" value="1"/>
</dbReference>
<evidence type="ECO:0000256" key="1">
    <source>
        <dbReference type="ARBA" id="ARBA00022527"/>
    </source>
</evidence>
<evidence type="ECO:0000256" key="4">
    <source>
        <dbReference type="ARBA" id="ARBA00022777"/>
    </source>
</evidence>
<protein>
    <submittedName>
        <fullName evidence="10">Protein kinase domain-containing protein</fullName>
    </submittedName>
</protein>
<dbReference type="PROSITE" id="PS00109">
    <property type="entry name" value="PROTEIN_KINASE_TYR"/>
    <property type="match status" value="1"/>
</dbReference>
<evidence type="ECO:0000256" key="3">
    <source>
        <dbReference type="ARBA" id="ARBA00022741"/>
    </source>
</evidence>
<dbReference type="InterPro" id="IPR000719">
    <property type="entry name" value="Prot_kinase_dom"/>
</dbReference>
<organism evidence="9 10">
    <name type="scientific">Heterorhabditis bacteriophora</name>
    <name type="common">Entomopathogenic nematode worm</name>
    <dbReference type="NCBI Taxonomy" id="37862"/>
    <lineage>
        <taxon>Eukaryota</taxon>
        <taxon>Metazoa</taxon>
        <taxon>Ecdysozoa</taxon>
        <taxon>Nematoda</taxon>
        <taxon>Chromadorea</taxon>
        <taxon>Rhabditida</taxon>
        <taxon>Rhabditina</taxon>
        <taxon>Rhabditomorpha</taxon>
        <taxon>Strongyloidea</taxon>
        <taxon>Heterorhabditidae</taxon>
        <taxon>Heterorhabditis</taxon>
    </lineage>
</organism>
<evidence type="ECO:0000259" key="8">
    <source>
        <dbReference type="PROSITE" id="PS50011"/>
    </source>
</evidence>
<feature type="binding site" evidence="6">
    <location>
        <position position="43"/>
    </location>
    <ligand>
        <name>ATP</name>
        <dbReference type="ChEBI" id="CHEBI:30616"/>
    </ligand>
</feature>
<dbReference type="WBParaSite" id="Hba_09490">
    <property type="protein sequence ID" value="Hba_09490"/>
    <property type="gene ID" value="Hba_09490"/>
</dbReference>
<evidence type="ECO:0000313" key="10">
    <source>
        <dbReference type="WBParaSite" id="Hba_09490"/>
    </source>
</evidence>
<name>A0A1I7WWG7_HETBA</name>
<evidence type="ECO:0000256" key="2">
    <source>
        <dbReference type="ARBA" id="ARBA00022679"/>
    </source>
</evidence>
<feature type="domain" description="Protein kinase" evidence="8">
    <location>
        <begin position="12"/>
        <end position="196"/>
    </location>
</feature>
<dbReference type="InterPro" id="IPR008266">
    <property type="entry name" value="Tyr_kinase_AS"/>
</dbReference>
<evidence type="ECO:0000256" key="7">
    <source>
        <dbReference type="SAM" id="Phobius"/>
    </source>
</evidence>
<proteinExistence type="predicted"/>
<keyword evidence="3 6" id="KW-0547">Nucleotide-binding</keyword>
<dbReference type="GO" id="GO:0005634">
    <property type="term" value="C:nucleus"/>
    <property type="evidence" value="ECO:0007669"/>
    <property type="project" value="TreeGrafter"/>
</dbReference>
<dbReference type="InterPro" id="IPR017441">
    <property type="entry name" value="Protein_kinase_ATP_BS"/>
</dbReference>
<evidence type="ECO:0000256" key="5">
    <source>
        <dbReference type="ARBA" id="ARBA00022840"/>
    </source>
</evidence>
<keyword evidence="2" id="KW-0808">Transferase</keyword>
<dbReference type="PROSITE" id="PS50011">
    <property type="entry name" value="PROTEIN_KINASE_DOM"/>
    <property type="match status" value="1"/>
</dbReference>
<dbReference type="Pfam" id="PF00069">
    <property type="entry name" value="Pkinase"/>
    <property type="match status" value="2"/>
</dbReference>
<keyword evidence="1" id="KW-0723">Serine/threonine-protein kinase</keyword>
<keyword evidence="4" id="KW-0418">Kinase</keyword>
<evidence type="ECO:0000256" key="6">
    <source>
        <dbReference type="PROSITE-ProRule" id="PRU10141"/>
    </source>
</evidence>
<feature type="transmembrane region" description="Helical" evidence="7">
    <location>
        <begin position="69"/>
        <end position="88"/>
    </location>
</feature>
<keyword evidence="7" id="KW-0472">Membrane</keyword>
<keyword evidence="7" id="KW-1133">Transmembrane helix</keyword>
<dbReference type="GO" id="GO:0004674">
    <property type="term" value="F:protein serine/threonine kinase activity"/>
    <property type="evidence" value="ECO:0007669"/>
    <property type="project" value="UniProtKB-KW"/>
</dbReference>
<keyword evidence="9" id="KW-1185">Reference proteome</keyword>
<dbReference type="SUPFAM" id="SSF56112">
    <property type="entry name" value="Protein kinase-like (PK-like)"/>
    <property type="match status" value="1"/>
</dbReference>
<dbReference type="Gene3D" id="1.10.510.10">
    <property type="entry name" value="Transferase(Phosphotransferase) domain 1"/>
    <property type="match status" value="1"/>
</dbReference>
<dbReference type="PANTHER" id="PTHR24345:SF91">
    <property type="entry name" value="SERINE_THREONINE-PROTEIN KINASE PLK4"/>
    <property type="match status" value="1"/>
</dbReference>
<dbReference type="GO" id="GO:0005524">
    <property type="term" value="F:ATP binding"/>
    <property type="evidence" value="ECO:0007669"/>
    <property type="project" value="UniProtKB-UniRule"/>
</dbReference>
<keyword evidence="5 6" id="KW-0067">ATP-binding</keyword>